<keyword evidence="1" id="KW-0067">ATP-binding</keyword>
<keyword evidence="1" id="KW-0547">Nucleotide-binding</keyword>
<accession>A0AC61N6D1</accession>
<evidence type="ECO:0000313" key="1">
    <source>
        <dbReference type="EMBL" id="QUC66041.1"/>
    </source>
</evidence>
<proteinExistence type="predicted"/>
<dbReference type="EMBL" id="CP068393">
    <property type="protein sequence ID" value="QUC66041.1"/>
    <property type="molecule type" value="Genomic_DNA"/>
</dbReference>
<evidence type="ECO:0000313" key="2">
    <source>
        <dbReference type="Proteomes" id="UP000682782"/>
    </source>
</evidence>
<name>A0AC61N6D1_9FIRM</name>
<protein>
    <submittedName>
        <fullName evidence="1">ABC transporter ATP-binding protein</fullName>
    </submittedName>
</protein>
<reference evidence="1" key="1">
    <citation type="submission" date="2021-01" db="EMBL/GenBank/DDBJ databases">
        <title>Complete genome sequence of Clostridiales bacterium R-7.</title>
        <authorList>
            <person name="Mahoney-Kurpe S.C."/>
            <person name="Palevich N."/>
            <person name="Koike S."/>
            <person name="Moon C.D."/>
            <person name="Attwood G.T."/>
        </authorList>
    </citation>
    <scope>NUCLEOTIDE SEQUENCE</scope>
    <source>
        <strain evidence="1">R-7</strain>
    </source>
</reference>
<keyword evidence="2" id="KW-1185">Reference proteome</keyword>
<organism evidence="1 2">
    <name type="scientific">Aristaeella hokkaidonensis</name>
    <dbReference type="NCBI Taxonomy" id="3046382"/>
    <lineage>
        <taxon>Bacteria</taxon>
        <taxon>Bacillati</taxon>
        <taxon>Bacillota</taxon>
        <taxon>Clostridia</taxon>
        <taxon>Eubacteriales</taxon>
        <taxon>Aristaeellaceae</taxon>
        <taxon>Aristaeella</taxon>
    </lineage>
</organism>
<sequence>MFKKVSAYIGEYKKYTVWAAVLMSLGIVAHVIPYYFLYQIIAPLTRGEHIDLGYIMIRVAGVAVCEILFSFLYVQGLSFSHVSAYNTLKNLRVSLQGKLEKQPLGNIQGLGTGRIKKVFTDDIDQIELLLAHAIPEGIANIFIPALIVVLMFIVSWKLGLLSLVPLVVGMISMSMMMKAGMSKMNAYYESAARMNNTIVEYVNGMEVVKVFNKDGESYRKFGDVVRSYRDFTIAWYKVCWPWMAAYSSVLPCLALLILPVGALLVLSGSIALDKLVLVLCMSFAVGPSLLKAMNFAGKFPQLEYKIAELEKLMDHPPVKEGTAGFTGKNRDISFEDVHFSYEDTEVLHGVSLSLKQGTTTALVGESGSGKSTLAKLLVHYYDLDSGKIRIGGQDITEMSLEALNDQIAYVSQEQFLFNTTLYENILIGKPDATREQVLEAAHRAQCDEFLQRLPQGIETQAGDGGKQLSGGERQRISLARAILKDAPIIVLDEATAFMDPENEEKLNKAIDEIIRNKTVFVIAHRLSTVRNADRICVMKDGACIAADTHDKLLSGCAEYKKFWDASVSASAWKIKEA</sequence>
<dbReference type="Proteomes" id="UP000682782">
    <property type="component" value="Chromosome"/>
</dbReference>
<gene>
    <name evidence="1" type="ORF">JYE49_09175</name>
</gene>